<evidence type="ECO:0000313" key="4">
    <source>
        <dbReference type="Proteomes" id="UP001157109"/>
    </source>
</evidence>
<feature type="transmembrane region" description="Helical" evidence="1">
    <location>
        <begin position="81"/>
        <end position="101"/>
    </location>
</feature>
<protein>
    <recommendedName>
        <fullName evidence="2">Endonuclease/exonuclease/phosphatase domain-containing protein</fullName>
    </recommendedName>
</protein>
<keyword evidence="1" id="KW-1133">Transmembrane helix</keyword>
<sequence>MLHALLWLVAALTVVVLALRWVDTDQPFLVAAQAMVPTVGFVAAAALAVALVAALVPALSRAGRRGARGGPHGGSRGAGRGTRLVAVVLAACCTVYAILAVPTLTRSTVAPEPGDVRVLTANLYKGHADAAALMAQVREREINVLVLVEVTPEMEQRLEAAGLRDVLPYEAGMTAPSAAGIRVWTGFARSIVDNGWGTAASQPTIRIGTDHGEVLLRAVHPEGPTLQDATTWRQEQRLLQRWVREQSGTGPLVVAGDFNASASHPAFRATTEGLQDAARVAGRGFMPTWPTGRTLLRPFTQIDHVMVRGMAVVDAGSVTIPGSDHAAVWARLRIG</sequence>
<dbReference type="InterPro" id="IPR036691">
    <property type="entry name" value="Endo/exonu/phosph_ase_sf"/>
</dbReference>
<gene>
    <name evidence="3" type="ORF">GCM10025862_21690</name>
</gene>
<dbReference type="SUPFAM" id="SSF56219">
    <property type="entry name" value="DNase I-like"/>
    <property type="match status" value="1"/>
</dbReference>
<dbReference type="Pfam" id="PF03372">
    <property type="entry name" value="Exo_endo_phos"/>
    <property type="match status" value="1"/>
</dbReference>
<feature type="transmembrane region" description="Helical" evidence="1">
    <location>
        <begin position="34"/>
        <end position="60"/>
    </location>
</feature>
<dbReference type="Proteomes" id="UP001157109">
    <property type="component" value="Unassembled WGS sequence"/>
</dbReference>
<evidence type="ECO:0000313" key="3">
    <source>
        <dbReference type="EMBL" id="GMA20148.1"/>
    </source>
</evidence>
<evidence type="ECO:0000259" key="2">
    <source>
        <dbReference type="Pfam" id="PF03372"/>
    </source>
</evidence>
<name>A0ABQ6HQ01_9MICO</name>
<accession>A0ABQ6HQ01</accession>
<dbReference type="EMBL" id="BSUJ01000001">
    <property type="protein sequence ID" value="GMA20148.1"/>
    <property type="molecule type" value="Genomic_DNA"/>
</dbReference>
<comment type="caution">
    <text evidence="3">The sequence shown here is derived from an EMBL/GenBank/DDBJ whole genome shotgun (WGS) entry which is preliminary data.</text>
</comment>
<evidence type="ECO:0000256" key="1">
    <source>
        <dbReference type="SAM" id="Phobius"/>
    </source>
</evidence>
<keyword evidence="1" id="KW-0812">Transmembrane</keyword>
<keyword evidence="4" id="KW-1185">Reference proteome</keyword>
<feature type="domain" description="Endonuclease/exonuclease/phosphatase" evidence="2">
    <location>
        <begin position="119"/>
        <end position="325"/>
    </location>
</feature>
<reference evidence="4" key="1">
    <citation type="journal article" date="2019" name="Int. J. Syst. Evol. Microbiol.">
        <title>The Global Catalogue of Microorganisms (GCM) 10K type strain sequencing project: providing services to taxonomists for standard genome sequencing and annotation.</title>
        <authorList>
            <consortium name="The Broad Institute Genomics Platform"/>
            <consortium name="The Broad Institute Genome Sequencing Center for Infectious Disease"/>
            <person name="Wu L."/>
            <person name="Ma J."/>
        </authorList>
    </citation>
    <scope>NUCLEOTIDE SEQUENCE [LARGE SCALE GENOMIC DNA]</scope>
    <source>
        <strain evidence="4">NBRC 105830</strain>
    </source>
</reference>
<dbReference type="Gene3D" id="3.60.10.10">
    <property type="entry name" value="Endonuclease/exonuclease/phosphatase"/>
    <property type="match status" value="1"/>
</dbReference>
<organism evidence="3 4">
    <name type="scientific">Arsenicicoccus piscis</name>
    <dbReference type="NCBI Taxonomy" id="673954"/>
    <lineage>
        <taxon>Bacteria</taxon>
        <taxon>Bacillati</taxon>
        <taxon>Actinomycetota</taxon>
        <taxon>Actinomycetes</taxon>
        <taxon>Micrococcales</taxon>
        <taxon>Intrasporangiaceae</taxon>
        <taxon>Arsenicicoccus</taxon>
    </lineage>
</organism>
<keyword evidence="1" id="KW-0472">Membrane</keyword>
<dbReference type="InterPro" id="IPR005135">
    <property type="entry name" value="Endo/exonuclease/phosphatase"/>
</dbReference>
<proteinExistence type="predicted"/>